<dbReference type="EC" id="2.2.1.6" evidence="9"/>
<organism evidence="9">
    <name type="scientific">uncultured Chloroflexota bacterium</name>
    <dbReference type="NCBI Taxonomy" id="166587"/>
    <lineage>
        <taxon>Bacteria</taxon>
        <taxon>Bacillati</taxon>
        <taxon>Chloroflexota</taxon>
        <taxon>environmental samples</taxon>
    </lineage>
</organism>
<dbReference type="GO" id="GO:0000287">
    <property type="term" value="F:magnesium ion binding"/>
    <property type="evidence" value="ECO:0007669"/>
    <property type="project" value="InterPro"/>
</dbReference>
<protein>
    <submittedName>
        <fullName evidence="9">Acetolactate synthase large subunit</fullName>
        <ecNumber evidence="9">2.2.1.6</ecNumber>
    </submittedName>
</protein>
<dbReference type="SUPFAM" id="SSF52467">
    <property type="entry name" value="DHS-like NAD/FAD-binding domain"/>
    <property type="match status" value="1"/>
</dbReference>
<dbReference type="GO" id="GO:0003984">
    <property type="term" value="F:acetolactate synthase activity"/>
    <property type="evidence" value="ECO:0007669"/>
    <property type="project" value="UniProtKB-EC"/>
</dbReference>
<evidence type="ECO:0000256" key="4">
    <source>
        <dbReference type="RuleBase" id="RU362132"/>
    </source>
</evidence>
<dbReference type="PANTHER" id="PTHR18968:SF13">
    <property type="entry name" value="ACETOLACTATE SYNTHASE CATALYTIC SUBUNIT, MITOCHONDRIAL"/>
    <property type="match status" value="1"/>
</dbReference>
<dbReference type="InterPro" id="IPR011766">
    <property type="entry name" value="TPP_enzyme_TPP-bd"/>
</dbReference>
<dbReference type="Gene3D" id="3.40.50.970">
    <property type="match status" value="2"/>
</dbReference>
<feature type="region of interest" description="Disordered" evidence="5">
    <location>
        <begin position="340"/>
        <end position="359"/>
    </location>
</feature>
<feature type="domain" description="Thiamine pyrophosphate enzyme N-terminal TPP-binding" evidence="8">
    <location>
        <begin position="1"/>
        <end position="110"/>
    </location>
</feature>
<dbReference type="GO" id="GO:0050660">
    <property type="term" value="F:flavin adenine dinucleotide binding"/>
    <property type="evidence" value="ECO:0007669"/>
    <property type="project" value="TreeGrafter"/>
</dbReference>
<dbReference type="Pfam" id="PF02776">
    <property type="entry name" value="TPP_enzyme_N"/>
    <property type="match status" value="1"/>
</dbReference>
<evidence type="ECO:0000256" key="5">
    <source>
        <dbReference type="SAM" id="MobiDB-lite"/>
    </source>
</evidence>
<dbReference type="SUPFAM" id="SSF52518">
    <property type="entry name" value="Thiamin diphosphate-binding fold (THDP-binding)"/>
    <property type="match status" value="2"/>
</dbReference>
<dbReference type="InterPro" id="IPR000399">
    <property type="entry name" value="TPP-bd_CS"/>
</dbReference>
<dbReference type="PANTHER" id="PTHR18968">
    <property type="entry name" value="THIAMINE PYROPHOSPHATE ENZYMES"/>
    <property type="match status" value="1"/>
</dbReference>
<evidence type="ECO:0000259" key="6">
    <source>
        <dbReference type="Pfam" id="PF00205"/>
    </source>
</evidence>
<dbReference type="Gene3D" id="3.40.50.1220">
    <property type="entry name" value="TPP-binding domain"/>
    <property type="match status" value="1"/>
</dbReference>
<dbReference type="PROSITE" id="PS00187">
    <property type="entry name" value="TPP_ENZYMES"/>
    <property type="match status" value="1"/>
</dbReference>
<dbReference type="GO" id="GO:0009099">
    <property type="term" value="P:L-valine biosynthetic process"/>
    <property type="evidence" value="ECO:0007669"/>
    <property type="project" value="TreeGrafter"/>
</dbReference>
<evidence type="ECO:0000259" key="8">
    <source>
        <dbReference type="Pfam" id="PF02776"/>
    </source>
</evidence>
<proteinExistence type="inferred from homology"/>
<dbReference type="InterPro" id="IPR012001">
    <property type="entry name" value="Thiamin_PyroP_enz_TPP-bd_dom"/>
</dbReference>
<feature type="domain" description="Thiamine pyrophosphate enzyme central" evidence="6">
    <location>
        <begin position="195"/>
        <end position="327"/>
    </location>
</feature>
<dbReference type="CDD" id="cd07035">
    <property type="entry name" value="TPP_PYR_POX_like"/>
    <property type="match status" value="1"/>
</dbReference>
<name>A0A6J4HKJ4_9CHLR</name>
<keyword evidence="9" id="KW-0808">Transferase</keyword>
<dbReference type="NCBIfam" id="NF004807">
    <property type="entry name" value="PRK06154.1"/>
    <property type="match status" value="1"/>
</dbReference>
<comment type="cofactor">
    <cofactor evidence="1">
        <name>thiamine diphosphate</name>
        <dbReference type="ChEBI" id="CHEBI:58937"/>
    </cofactor>
</comment>
<dbReference type="InterPro" id="IPR029061">
    <property type="entry name" value="THDP-binding"/>
</dbReference>
<comment type="similarity">
    <text evidence="2 4">Belongs to the TPP enzyme family.</text>
</comment>
<dbReference type="Pfam" id="PF02775">
    <property type="entry name" value="TPP_enzyme_C"/>
    <property type="match status" value="1"/>
</dbReference>
<dbReference type="GO" id="GO:0009097">
    <property type="term" value="P:isoleucine biosynthetic process"/>
    <property type="evidence" value="ECO:0007669"/>
    <property type="project" value="TreeGrafter"/>
</dbReference>
<dbReference type="Pfam" id="PF00205">
    <property type="entry name" value="TPP_enzyme_M"/>
    <property type="match status" value="1"/>
</dbReference>
<dbReference type="GO" id="GO:0030976">
    <property type="term" value="F:thiamine pyrophosphate binding"/>
    <property type="evidence" value="ECO:0007669"/>
    <property type="project" value="InterPro"/>
</dbReference>
<dbReference type="GO" id="GO:0005948">
    <property type="term" value="C:acetolactate synthase complex"/>
    <property type="evidence" value="ECO:0007669"/>
    <property type="project" value="TreeGrafter"/>
</dbReference>
<evidence type="ECO:0000313" key="9">
    <source>
        <dbReference type="EMBL" id="CAA9225860.1"/>
    </source>
</evidence>
<reference evidence="9" key="1">
    <citation type="submission" date="2020-02" db="EMBL/GenBank/DDBJ databases">
        <authorList>
            <person name="Meier V. D."/>
        </authorList>
    </citation>
    <scope>NUCLEOTIDE SEQUENCE</scope>
    <source>
        <strain evidence="9">AVDCRST_MAG77</strain>
    </source>
</reference>
<accession>A0A6J4HKJ4</accession>
<evidence type="ECO:0000259" key="7">
    <source>
        <dbReference type="Pfam" id="PF02775"/>
    </source>
</evidence>
<evidence type="ECO:0000256" key="2">
    <source>
        <dbReference type="ARBA" id="ARBA00007812"/>
    </source>
</evidence>
<dbReference type="AlphaFoldDB" id="A0A6J4HKJ4"/>
<dbReference type="InterPro" id="IPR012000">
    <property type="entry name" value="Thiamin_PyroP_enz_cen_dom"/>
</dbReference>
<gene>
    <name evidence="9" type="ORF">AVDCRST_MAG77-719</name>
</gene>
<evidence type="ECO:0000256" key="1">
    <source>
        <dbReference type="ARBA" id="ARBA00001964"/>
    </source>
</evidence>
<feature type="domain" description="Thiamine pyrophosphate enzyme TPP-binding" evidence="7">
    <location>
        <begin position="415"/>
        <end position="563"/>
    </location>
</feature>
<dbReference type="InterPro" id="IPR045229">
    <property type="entry name" value="TPP_enz"/>
</dbReference>
<evidence type="ECO:0000256" key="3">
    <source>
        <dbReference type="ARBA" id="ARBA00023052"/>
    </source>
</evidence>
<keyword evidence="3 4" id="KW-0786">Thiamine pyrophosphate</keyword>
<dbReference type="EMBL" id="CADCTC010000049">
    <property type="protein sequence ID" value="CAA9225860.1"/>
    <property type="molecule type" value="Genomic_DNA"/>
</dbReference>
<sequence length="581" mass="62209">MKTIDLIAQILRREGIAHLQCFPTTPLIEAAAQAGITPIICRQERVGVGIADGYSRVAWATGTAGAATPGVFAMQFGPGAENAYAGVATAFSDSSPVLLLPLGHPDDRQGVFPLFNGVRAFESVTKRVDRLTSPARTTDVLRRAFAALRMGRPGPVMVEVPADVATQEVPDGDTALAAYRPVPRIVSGPDPRDVHAAALSLCTAERPVLLAGQGTLYAGATDELVELADLLGLPVATTLLGKSAFPESHPLSLGCAMHAMPLAAHRFVQRADLFLAVGTSLTRHFTVMALPPGRTLIHATNDERDFYKDYLPDYPLLGDAKLTLRALIDACRDILETPRAETAGRASSTPGQYEPHAARAERRRTVAVEIAALHEEWLTAWRPKLTSAQLPIDPYRVVWELTQAFDPEDVIATHDSGNPRGQLVPFFRTAAPRGFIGWGKSHGLGTGLGLAMGAKLARPEKVCVNFMGDAAFGMVGLDFEAAVRCRLPIITIVLNNSAMASERRAMPQAEAAFHTSDLGGDYAAIGRALGGHAERIDDPAQVRDALLRARRISEDEGRPVLLEFITARETASSTPGRNCVP</sequence>
<dbReference type="InterPro" id="IPR029035">
    <property type="entry name" value="DHS-like_NAD/FAD-binding_dom"/>
</dbReference>